<evidence type="ECO:0000313" key="4">
    <source>
        <dbReference type="EMBL" id="RDI52555.1"/>
    </source>
</evidence>
<name>A0A370H789_9HYPH</name>
<dbReference type="EMBL" id="QQBB01000014">
    <property type="protein sequence ID" value="RDI52555.1"/>
    <property type="molecule type" value="Genomic_DNA"/>
</dbReference>
<protein>
    <submittedName>
        <fullName evidence="4">Pseudouridine kinase</fullName>
    </submittedName>
</protein>
<dbReference type="Proteomes" id="UP000254925">
    <property type="component" value="Unassembled WGS sequence"/>
</dbReference>
<dbReference type="RefSeq" id="WP_114772742.1">
    <property type="nucleotide sequence ID" value="NZ_QQBB01000014.1"/>
</dbReference>
<dbReference type="OrthoDB" id="9806249at2"/>
<keyword evidence="1" id="KW-0808">Transferase</keyword>
<evidence type="ECO:0000256" key="1">
    <source>
        <dbReference type="ARBA" id="ARBA00022679"/>
    </source>
</evidence>
<dbReference type="Pfam" id="PF00294">
    <property type="entry name" value="PfkB"/>
    <property type="match status" value="1"/>
</dbReference>
<gene>
    <name evidence="4" type="ORF">DES45_11416</name>
</gene>
<dbReference type="InterPro" id="IPR002173">
    <property type="entry name" value="Carboh/pur_kinase_PfkB_CS"/>
</dbReference>
<comment type="caution">
    <text evidence="4">The sequence shown here is derived from an EMBL/GenBank/DDBJ whole genome shotgun (WGS) entry which is preliminary data.</text>
</comment>
<dbReference type="GO" id="GO:0016301">
    <property type="term" value="F:kinase activity"/>
    <property type="evidence" value="ECO:0007669"/>
    <property type="project" value="UniProtKB-KW"/>
</dbReference>
<keyword evidence="5" id="KW-1185">Reference proteome</keyword>
<dbReference type="InterPro" id="IPR029056">
    <property type="entry name" value="Ribokinase-like"/>
</dbReference>
<dbReference type="InterPro" id="IPR011611">
    <property type="entry name" value="PfkB_dom"/>
</dbReference>
<accession>A0A370H789</accession>
<evidence type="ECO:0000313" key="5">
    <source>
        <dbReference type="Proteomes" id="UP000254925"/>
    </source>
</evidence>
<keyword evidence="2 4" id="KW-0418">Kinase</keyword>
<feature type="domain" description="Carbohydrate kinase PfkB" evidence="3">
    <location>
        <begin position="10"/>
        <end position="299"/>
    </location>
</feature>
<proteinExistence type="predicted"/>
<sequence length="329" mass="34237">MFTEKAAHGKVVCVGGAAIDRKYIARSPVTLGTSNPVDSQVCFGGVARNVAENLSRLGVSSSLVSVLGDDENGRAITSHLGELGVGTHSCEFARNGRTAEYVAVLEPGGDLVVGLADMAIFDAFTTDLLESRWPEIASGEWIFADCNLPQATLASLVRLAGEQRLSLAIDAVSTAKAKRLPQDLSGVGILFLNLDEARALVGEEENCTSSLEDASSVLLSRGACRVILTNGSDGLLVADSSISVRLGAAEVKVMDVTGAGDALIAGTLAAMIAGHSVTAAAQYGMMAARLTIEHPGSVRPDLSAALVETRLKHPFDESCHDASFNTPTR</sequence>
<dbReference type="CDD" id="cd01941">
    <property type="entry name" value="YeiC_kinase_like"/>
    <property type="match status" value="1"/>
</dbReference>
<organism evidence="4 5">
    <name type="scientific">Microvirga subterranea</name>
    <dbReference type="NCBI Taxonomy" id="186651"/>
    <lineage>
        <taxon>Bacteria</taxon>
        <taxon>Pseudomonadati</taxon>
        <taxon>Pseudomonadota</taxon>
        <taxon>Alphaproteobacteria</taxon>
        <taxon>Hyphomicrobiales</taxon>
        <taxon>Methylobacteriaceae</taxon>
        <taxon>Microvirga</taxon>
    </lineage>
</organism>
<dbReference type="PROSITE" id="PS00583">
    <property type="entry name" value="PFKB_KINASES_1"/>
    <property type="match status" value="1"/>
</dbReference>
<evidence type="ECO:0000256" key="2">
    <source>
        <dbReference type="ARBA" id="ARBA00022777"/>
    </source>
</evidence>
<dbReference type="SUPFAM" id="SSF53613">
    <property type="entry name" value="Ribokinase-like"/>
    <property type="match status" value="1"/>
</dbReference>
<dbReference type="Gene3D" id="3.40.1190.20">
    <property type="match status" value="1"/>
</dbReference>
<dbReference type="PANTHER" id="PTHR10584:SF166">
    <property type="entry name" value="RIBOKINASE"/>
    <property type="match status" value="1"/>
</dbReference>
<dbReference type="PANTHER" id="PTHR10584">
    <property type="entry name" value="SUGAR KINASE"/>
    <property type="match status" value="1"/>
</dbReference>
<evidence type="ECO:0000259" key="3">
    <source>
        <dbReference type="Pfam" id="PF00294"/>
    </source>
</evidence>
<reference evidence="4 5" key="1">
    <citation type="submission" date="2018-07" db="EMBL/GenBank/DDBJ databases">
        <title>Genomic Encyclopedia of Type Strains, Phase IV (KMG-IV): sequencing the most valuable type-strain genomes for metagenomic binning, comparative biology and taxonomic classification.</title>
        <authorList>
            <person name="Goeker M."/>
        </authorList>
    </citation>
    <scope>NUCLEOTIDE SEQUENCE [LARGE SCALE GENOMIC DNA]</scope>
    <source>
        <strain evidence="4 5">DSM 14364</strain>
    </source>
</reference>
<dbReference type="AlphaFoldDB" id="A0A370H789"/>